<reference evidence="2 3" key="1">
    <citation type="submission" date="2023-11" db="EMBL/GenBank/DDBJ databases">
        <title>Draft genome of Azohydromonas lata strain H1 (DSM1123), a polyhydroxyalkanoate producer.</title>
        <authorList>
            <person name="Traversa D."/>
            <person name="D'Addabbo P."/>
            <person name="Pazzani C."/>
            <person name="Manzari C."/>
            <person name="Chiara M."/>
            <person name="Scrascia M."/>
        </authorList>
    </citation>
    <scope>NUCLEOTIDE SEQUENCE [LARGE SCALE GENOMIC DNA]</scope>
    <source>
        <strain evidence="2 3">H1</strain>
        <plasmid evidence="2">unnamed</plasmid>
    </source>
</reference>
<dbReference type="NCBIfam" id="TIGR02743">
    <property type="entry name" value="TraW"/>
    <property type="match status" value="1"/>
</dbReference>
<protein>
    <submittedName>
        <fullName evidence="2">Type-F conjugative transfer system protein TraW</fullName>
    </submittedName>
</protein>
<feature type="signal peptide" evidence="1">
    <location>
        <begin position="1"/>
        <end position="21"/>
    </location>
</feature>
<dbReference type="EMBL" id="JAXOJX010000001">
    <property type="protein sequence ID" value="MDZ5455048.1"/>
    <property type="molecule type" value="Genomic_DNA"/>
</dbReference>
<dbReference type="Proteomes" id="UP001293718">
    <property type="component" value="Unassembled WGS sequence"/>
</dbReference>
<evidence type="ECO:0000313" key="2">
    <source>
        <dbReference type="EMBL" id="MDZ5455048.1"/>
    </source>
</evidence>
<comment type="caution">
    <text evidence="2">The sequence shown here is derived from an EMBL/GenBank/DDBJ whole genome shotgun (WGS) entry which is preliminary data.</text>
</comment>
<feature type="chain" id="PRO_5045451378" evidence="1">
    <location>
        <begin position="22"/>
        <end position="209"/>
    </location>
</feature>
<keyword evidence="1" id="KW-0732">Signal</keyword>
<evidence type="ECO:0000313" key="3">
    <source>
        <dbReference type="Proteomes" id="UP001293718"/>
    </source>
</evidence>
<geneLocation type="plasmid" evidence="2">
    <name>unnamed</name>
</geneLocation>
<dbReference type="PROSITE" id="PS51257">
    <property type="entry name" value="PROKAR_LIPOPROTEIN"/>
    <property type="match status" value="1"/>
</dbReference>
<dbReference type="InterPro" id="IPR014114">
    <property type="entry name" value="TraW"/>
</dbReference>
<keyword evidence="2" id="KW-0614">Plasmid</keyword>
<name>A0ABU5I7U5_9BURK</name>
<accession>A0ABU5I7U5</accession>
<gene>
    <name evidence="2" type="primary">traW</name>
    <name evidence="2" type="ORF">SM757_00535</name>
</gene>
<organism evidence="2 3">
    <name type="scientific">Azohydromonas lata</name>
    <dbReference type="NCBI Taxonomy" id="45677"/>
    <lineage>
        <taxon>Bacteria</taxon>
        <taxon>Pseudomonadati</taxon>
        <taxon>Pseudomonadota</taxon>
        <taxon>Betaproteobacteria</taxon>
        <taxon>Burkholderiales</taxon>
        <taxon>Sphaerotilaceae</taxon>
        <taxon>Azohydromonas</taxon>
    </lineage>
</organism>
<keyword evidence="3" id="KW-1185">Reference proteome</keyword>
<sequence>MATLRTACVLAAAIGCSSAFAVTLGTIGPVYPISEPHFLEQLLAKLRDKEKTGELRRLEQEARERATASVMNPQAVEGIKVVRFPRTFYVDPTFTLDHNITDQNGRVLFPAGTRKNPLEVVPLSKQLLFFDGRDKAQQAIARDLITRNRGRIKPILVGGSYIELMRAWKMPLYFDQRGTLTRRLGITGVPAVVSQEGMRLRIDEVAVTQ</sequence>
<dbReference type="RefSeq" id="WP_322464146.1">
    <property type="nucleotide sequence ID" value="NZ_JAXOJX010000001.1"/>
</dbReference>
<evidence type="ECO:0000256" key="1">
    <source>
        <dbReference type="SAM" id="SignalP"/>
    </source>
</evidence>
<proteinExistence type="predicted"/>